<dbReference type="CDD" id="cd07814">
    <property type="entry name" value="SRPBCC_CalC_Aha1-like"/>
    <property type="match status" value="1"/>
</dbReference>
<accession>A0A5J6V2H6</accession>
<reference evidence="3 4" key="1">
    <citation type="submission" date="2019-09" db="EMBL/GenBank/DDBJ databases">
        <title>Serinicoccus pratensis sp. nov., isolated from meadow soil.</title>
        <authorList>
            <person name="Zhang W."/>
        </authorList>
    </citation>
    <scope>NUCLEOTIDE SEQUENCE [LARGE SCALE GENOMIC DNA]</scope>
    <source>
        <strain evidence="3 4">W204</strain>
    </source>
</reference>
<proteinExistence type="inferred from homology"/>
<evidence type="ECO:0000259" key="2">
    <source>
        <dbReference type="Pfam" id="PF08327"/>
    </source>
</evidence>
<dbReference type="InterPro" id="IPR023393">
    <property type="entry name" value="START-like_dom_sf"/>
</dbReference>
<dbReference type="SUPFAM" id="SSF55961">
    <property type="entry name" value="Bet v1-like"/>
    <property type="match status" value="1"/>
</dbReference>
<dbReference type="Proteomes" id="UP000326546">
    <property type="component" value="Chromosome"/>
</dbReference>
<name>A0A5J6V2H6_9MICO</name>
<dbReference type="Gene3D" id="3.30.530.20">
    <property type="match status" value="1"/>
</dbReference>
<evidence type="ECO:0000256" key="1">
    <source>
        <dbReference type="ARBA" id="ARBA00006817"/>
    </source>
</evidence>
<organism evidence="3 4">
    <name type="scientific">Ornithinimicrobium pratense</name>
    <dbReference type="NCBI Taxonomy" id="2593973"/>
    <lineage>
        <taxon>Bacteria</taxon>
        <taxon>Bacillati</taxon>
        <taxon>Actinomycetota</taxon>
        <taxon>Actinomycetes</taxon>
        <taxon>Micrococcales</taxon>
        <taxon>Ornithinimicrobiaceae</taxon>
        <taxon>Ornithinimicrobium</taxon>
    </lineage>
</organism>
<dbReference type="AlphaFoldDB" id="A0A5J6V2H6"/>
<protein>
    <submittedName>
        <fullName evidence="3">SRPBCC domain-containing protein</fullName>
    </submittedName>
</protein>
<feature type="domain" description="Activator of Hsp90 ATPase homologue 1/2-like C-terminal" evidence="2">
    <location>
        <begin position="33"/>
        <end position="153"/>
    </location>
</feature>
<dbReference type="Pfam" id="PF08327">
    <property type="entry name" value="AHSA1"/>
    <property type="match status" value="1"/>
</dbReference>
<dbReference type="InterPro" id="IPR013538">
    <property type="entry name" value="ASHA1/2-like_C"/>
</dbReference>
<keyword evidence="4" id="KW-1185">Reference proteome</keyword>
<gene>
    <name evidence="3" type="ORF">FY030_00195</name>
</gene>
<sequence>MPVAAPPGGPIVTTNHTPVDDFTELVVHQQVAAPIADVWAAWTTVEGLVRWWWPHWPDTIYEMEAISGGRWSARSEEGQTGVEGEVVSVDEPHVLELTWRWDSEDSEDAVRVELAEIDGGTSVTVRHRTPSSGQDDYRQGWEFVLGNLQAALEAEAGAEAAT</sequence>
<dbReference type="OrthoDB" id="8755073at2"/>
<dbReference type="EMBL" id="CP044427">
    <property type="protein sequence ID" value="QFG67351.1"/>
    <property type="molecule type" value="Genomic_DNA"/>
</dbReference>
<dbReference type="KEGG" id="serw:FY030_00195"/>
<evidence type="ECO:0000313" key="4">
    <source>
        <dbReference type="Proteomes" id="UP000326546"/>
    </source>
</evidence>
<comment type="similarity">
    <text evidence="1">Belongs to the AHA1 family.</text>
</comment>
<evidence type="ECO:0000313" key="3">
    <source>
        <dbReference type="EMBL" id="QFG67351.1"/>
    </source>
</evidence>